<dbReference type="AlphaFoldDB" id="A0A402B0T9"/>
<dbReference type="EMBL" id="BIFT01000001">
    <property type="protein sequence ID" value="GCE24970.1"/>
    <property type="molecule type" value="Genomic_DNA"/>
</dbReference>
<accession>A0A402B0T9</accession>
<comment type="caution">
    <text evidence="2">The sequence shown here is derived from an EMBL/GenBank/DDBJ whole genome shotgun (WGS) entry which is preliminary data.</text>
</comment>
<protein>
    <recommendedName>
        <fullName evidence="4">ABC transporter permease</fullName>
    </recommendedName>
</protein>
<dbReference type="Proteomes" id="UP000287171">
    <property type="component" value="Unassembled WGS sequence"/>
</dbReference>
<evidence type="ECO:0000313" key="3">
    <source>
        <dbReference type="Proteomes" id="UP000287171"/>
    </source>
</evidence>
<reference evidence="3" key="1">
    <citation type="submission" date="2018-12" db="EMBL/GenBank/DDBJ databases">
        <title>Tengunoibacter tsumagoiensis gen. nov., sp. nov., Dictyobacter kobayashii sp. nov., D. alpinus sp. nov., and D. joshuensis sp. nov. and description of Dictyobacteraceae fam. nov. within the order Ktedonobacterales isolated from Tengu-no-mugimeshi.</title>
        <authorList>
            <person name="Wang C.M."/>
            <person name="Zheng Y."/>
            <person name="Sakai Y."/>
            <person name="Toyoda A."/>
            <person name="Minakuchi Y."/>
            <person name="Abe K."/>
            <person name="Yokota A."/>
            <person name="Yabe S."/>
        </authorList>
    </citation>
    <scope>NUCLEOTIDE SEQUENCE [LARGE SCALE GENOMIC DNA]</scope>
    <source>
        <strain evidence="3">Uno16</strain>
    </source>
</reference>
<name>A0A402B0T9_9CHLR</name>
<dbReference type="Pfam" id="PF12679">
    <property type="entry name" value="ABC2_membrane_2"/>
    <property type="match status" value="1"/>
</dbReference>
<keyword evidence="1" id="KW-1133">Transmembrane helix</keyword>
<keyword evidence="3" id="KW-1185">Reference proteome</keyword>
<proteinExistence type="predicted"/>
<evidence type="ECO:0008006" key="4">
    <source>
        <dbReference type="Google" id="ProtNLM"/>
    </source>
</evidence>
<evidence type="ECO:0000256" key="1">
    <source>
        <dbReference type="SAM" id="Phobius"/>
    </source>
</evidence>
<feature type="transmembrane region" description="Helical" evidence="1">
    <location>
        <begin position="154"/>
        <end position="180"/>
    </location>
</feature>
<keyword evidence="1" id="KW-0472">Membrane</keyword>
<feature type="transmembrane region" description="Helical" evidence="1">
    <location>
        <begin position="35"/>
        <end position="55"/>
    </location>
</feature>
<dbReference type="GO" id="GO:0005886">
    <property type="term" value="C:plasma membrane"/>
    <property type="evidence" value="ECO:0007669"/>
    <property type="project" value="UniProtKB-SubCell"/>
</dbReference>
<evidence type="ECO:0000313" key="2">
    <source>
        <dbReference type="EMBL" id="GCE24970.1"/>
    </source>
</evidence>
<dbReference type="PANTHER" id="PTHR43471:SF3">
    <property type="entry name" value="ABC TRANSPORTER PERMEASE PROTEIN NATB"/>
    <property type="match status" value="1"/>
</dbReference>
<feature type="transmembrane region" description="Helical" evidence="1">
    <location>
        <begin position="128"/>
        <end position="148"/>
    </location>
</feature>
<sequence length="251" mass="26888">MHNISTQYRPAGTLRSAWIIAMRQTKETIFARRSLYTLGLSLLFIVMEVNTGLAASLSGSASQREKGLLVAIWLSWAVILNAAAAILASVNAFAGDKERGSLLPLLATPASNLAIFAGKILGSIIPACVYALIGAIFYFGFVIFTYSANILRSIPWGIATFVLILALGMMLLGAVLTSIISSRTKKFQTAQAISSMISSIIFVGVLFGSLRLNTLGSWAYPAADAALILLDIVLVVLAATTWKREEVMARI</sequence>
<feature type="transmembrane region" description="Helical" evidence="1">
    <location>
        <begin position="192"/>
        <end position="212"/>
    </location>
</feature>
<organism evidence="2 3">
    <name type="scientific">Dictyobacter alpinus</name>
    <dbReference type="NCBI Taxonomy" id="2014873"/>
    <lineage>
        <taxon>Bacteria</taxon>
        <taxon>Bacillati</taxon>
        <taxon>Chloroflexota</taxon>
        <taxon>Ktedonobacteria</taxon>
        <taxon>Ktedonobacterales</taxon>
        <taxon>Dictyobacteraceae</taxon>
        <taxon>Dictyobacter</taxon>
    </lineage>
</organism>
<feature type="transmembrane region" description="Helical" evidence="1">
    <location>
        <begin position="67"/>
        <end position="90"/>
    </location>
</feature>
<gene>
    <name evidence="2" type="ORF">KDA_04540</name>
</gene>
<dbReference type="PANTHER" id="PTHR43471">
    <property type="entry name" value="ABC TRANSPORTER PERMEASE"/>
    <property type="match status" value="1"/>
</dbReference>
<dbReference type="OrthoDB" id="5486437at2"/>
<dbReference type="GO" id="GO:0140359">
    <property type="term" value="F:ABC-type transporter activity"/>
    <property type="evidence" value="ECO:0007669"/>
    <property type="project" value="InterPro"/>
</dbReference>
<keyword evidence="1" id="KW-0812">Transmembrane</keyword>
<feature type="transmembrane region" description="Helical" evidence="1">
    <location>
        <begin position="218"/>
        <end position="242"/>
    </location>
</feature>
<dbReference type="RefSeq" id="WP_126625615.1">
    <property type="nucleotide sequence ID" value="NZ_BIFT01000001.1"/>
</dbReference>